<evidence type="ECO:0000313" key="3">
    <source>
        <dbReference type="Proteomes" id="UP001223336"/>
    </source>
</evidence>
<reference evidence="2 3" key="1">
    <citation type="submission" date="2023-08" db="EMBL/GenBank/DDBJ databases">
        <title>New molecular markers tilS and rpoB for phylogenetic and monitoring studies of the genus Thiothrix biodiversity.</title>
        <authorList>
            <person name="Ravin N.V."/>
            <person name="Smolyakov D."/>
            <person name="Markov N.D."/>
            <person name="Beletsky A.V."/>
            <person name="Mardanov A.V."/>
            <person name="Rudenko T.S."/>
            <person name="Grabovich M.Y."/>
        </authorList>
    </citation>
    <scope>NUCLEOTIDE SEQUENCE</scope>
    <source>
        <strain evidence="2">DNT52</strain>
        <strain evidence="1 3">H33</strain>
    </source>
</reference>
<evidence type="ECO:0000313" key="2">
    <source>
        <dbReference type="EMBL" id="WML87147.1"/>
    </source>
</evidence>
<proteinExistence type="predicted"/>
<evidence type="ECO:0000313" key="1">
    <source>
        <dbReference type="EMBL" id="MDQ5769564.1"/>
    </source>
</evidence>
<sequence>MKSDFQHRYTTARHWANQQRPRIERRARSIPGRYRGNLAGEWRVFLVREVLS</sequence>
<dbReference type="RefSeq" id="WP_308135414.1">
    <property type="nucleotide sequence ID" value="NZ_CP133197.1"/>
</dbReference>
<dbReference type="Proteomes" id="UP001223336">
    <property type="component" value="Unassembled WGS sequence"/>
</dbReference>
<keyword evidence="3" id="KW-1185">Reference proteome</keyword>
<protein>
    <submittedName>
        <fullName evidence="2">Uncharacterized protein</fullName>
    </submittedName>
</protein>
<accession>A0AA51MMK6</accession>
<organism evidence="2">
    <name type="scientific">Thiothrix subterranea</name>
    <dbReference type="NCBI Taxonomy" id="2735563"/>
    <lineage>
        <taxon>Bacteria</taxon>
        <taxon>Pseudomonadati</taxon>
        <taxon>Pseudomonadota</taxon>
        <taxon>Gammaproteobacteria</taxon>
        <taxon>Thiotrichales</taxon>
        <taxon>Thiotrichaceae</taxon>
        <taxon>Thiothrix</taxon>
    </lineage>
</organism>
<dbReference type="EMBL" id="JAVFKN010000018">
    <property type="protein sequence ID" value="MDQ5769564.1"/>
    <property type="molecule type" value="Genomic_DNA"/>
</dbReference>
<name>A0AA51MMK6_9GAMM</name>
<dbReference type="EMBL" id="CP133217">
    <property type="protein sequence ID" value="WML87147.1"/>
    <property type="molecule type" value="Genomic_DNA"/>
</dbReference>
<dbReference type="Proteomes" id="UP001229862">
    <property type="component" value="Chromosome"/>
</dbReference>
<gene>
    <name evidence="1" type="ORF">RCC75_13565</name>
    <name evidence="2" type="ORF">RCG00_02040</name>
</gene>
<dbReference type="AlphaFoldDB" id="A0AA51MMK6"/>